<dbReference type="InterPro" id="IPR009057">
    <property type="entry name" value="Homeodomain-like_sf"/>
</dbReference>
<dbReference type="GO" id="GO:0003677">
    <property type="term" value="F:DNA binding"/>
    <property type="evidence" value="ECO:0007669"/>
    <property type="project" value="UniProtKB-UniRule"/>
</dbReference>
<dbReference type="STRING" id="860235.AOZ06_09810"/>
<dbReference type="PROSITE" id="PS50977">
    <property type="entry name" value="HTH_TETR_2"/>
    <property type="match status" value="1"/>
</dbReference>
<dbReference type="AlphaFoldDB" id="A0A0N7F5M8"/>
<keyword evidence="1 2" id="KW-0238">DNA-binding</keyword>
<evidence type="ECO:0000313" key="4">
    <source>
        <dbReference type="EMBL" id="ALG14671.1"/>
    </source>
</evidence>
<name>A0A0N7F5M8_9PSEU</name>
<keyword evidence="5" id="KW-1185">Reference proteome</keyword>
<dbReference type="Pfam" id="PF17940">
    <property type="entry name" value="TetR_C_31"/>
    <property type="match status" value="1"/>
</dbReference>
<dbReference type="SUPFAM" id="SSF46689">
    <property type="entry name" value="Homeodomain-like"/>
    <property type="match status" value="1"/>
</dbReference>
<dbReference type="EMBL" id="CP012752">
    <property type="protein sequence ID" value="ALG14671.1"/>
    <property type="molecule type" value="Genomic_DNA"/>
</dbReference>
<dbReference type="KEGG" id="kphy:AOZ06_09810"/>
<sequence length="163" mass="17883">MRGLTHRAVDRAAGVPEGSTSYYFRTREALLAALLDHLAALSTAEIETVRSEDLDAVAGLIEHWATVGRDRMIARFELTLEAARRPHLRDALEQLGGRFRSMAEDLLATMNVPDHKRRAANLVAHVDGLLFDQIAGAGSVRSRDDLRDALIPLFAAATADQEL</sequence>
<feature type="domain" description="HTH tetR-type" evidence="3">
    <location>
        <begin position="1"/>
        <end position="42"/>
    </location>
</feature>
<dbReference type="Gene3D" id="1.10.357.10">
    <property type="entry name" value="Tetracycline Repressor, domain 2"/>
    <property type="match status" value="1"/>
</dbReference>
<evidence type="ECO:0000259" key="3">
    <source>
        <dbReference type="PROSITE" id="PS50977"/>
    </source>
</evidence>
<reference evidence="4 5" key="1">
    <citation type="submission" date="2015-07" db="EMBL/GenBank/DDBJ databases">
        <title>Genome sequencing of Kibdelosporangium phytohabitans.</title>
        <authorList>
            <person name="Qin S."/>
            <person name="Xing K."/>
        </authorList>
    </citation>
    <scope>NUCLEOTIDE SEQUENCE [LARGE SCALE GENOMIC DNA]</scope>
    <source>
        <strain evidence="4 5">KLBMP1111</strain>
    </source>
</reference>
<protein>
    <recommendedName>
        <fullName evidence="3">HTH tetR-type domain-containing protein</fullName>
    </recommendedName>
</protein>
<dbReference type="Proteomes" id="UP000063699">
    <property type="component" value="Chromosome"/>
</dbReference>
<evidence type="ECO:0000256" key="2">
    <source>
        <dbReference type="PROSITE-ProRule" id="PRU00335"/>
    </source>
</evidence>
<evidence type="ECO:0000313" key="5">
    <source>
        <dbReference type="Proteomes" id="UP000063699"/>
    </source>
</evidence>
<dbReference type="SUPFAM" id="SSF48498">
    <property type="entry name" value="Tetracyclin repressor-like, C-terminal domain"/>
    <property type="match status" value="1"/>
</dbReference>
<accession>A0A0N7F5M8</accession>
<dbReference type="InterPro" id="IPR036271">
    <property type="entry name" value="Tet_transcr_reg_TetR-rel_C_sf"/>
</dbReference>
<gene>
    <name evidence="4" type="ORF">AOZ06_09810</name>
</gene>
<proteinExistence type="predicted"/>
<evidence type="ECO:0000256" key="1">
    <source>
        <dbReference type="ARBA" id="ARBA00023125"/>
    </source>
</evidence>
<dbReference type="InterPro" id="IPR001647">
    <property type="entry name" value="HTH_TetR"/>
</dbReference>
<feature type="DNA-binding region" description="H-T-H motif" evidence="2">
    <location>
        <begin position="5"/>
        <end position="24"/>
    </location>
</feature>
<organism evidence="4 5">
    <name type="scientific">Kibdelosporangium phytohabitans</name>
    <dbReference type="NCBI Taxonomy" id="860235"/>
    <lineage>
        <taxon>Bacteria</taxon>
        <taxon>Bacillati</taxon>
        <taxon>Actinomycetota</taxon>
        <taxon>Actinomycetes</taxon>
        <taxon>Pseudonocardiales</taxon>
        <taxon>Pseudonocardiaceae</taxon>
        <taxon>Kibdelosporangium</taxon>
    </lineage>
</organism>
<dbReference type="InterPro" id="IPR041583">
    <property type="entry name" value="TetR_C_31"/>
</dbReference>